<dbReference type="SUPFAM" id="SSF53098">
    <property type="entry name" value="Ribonuclease H-like"/>
    <property type="match status" value="1"/>
</dbReference>
<evidence type="ECO:0000313" key="2">
    <source>
        <dbReference type="Proteomes" id="UP001151699"/>
    </source>
</evidence>
<name>A0A9Q0NGA2_9DIPT</name>
<reference evidence="1" key="1">
    <citation type="submission" date="2022-07" db="EMBL/GenBank/DDBJ databases">
        <authorList>
            <person name="Trinca V."/>
            <person name="Uliana J.V.C."/>
            <person name="Torres T.T."/>
            <person name="Ward R.J."/>
            <person name="Monesi N."/>
        </authorList>
    </citation>
    <scope>NUCLEOTIDE SEQUENCE</scope>
    <source>
        <strain evidence="1">HSMRA1968</strain>
        <tissue evidence="1">Whole embryos</tissue>
    </source>
</reference>
<accession>A0A9Q0NGA2</accession>
<sequence>MNEFNEAFEPIYNLTLAALQKEQLAMSDLIVLWYKRKRDLHKLDSETNELVAPLIEAFDRRTEALMQNPLLATAAYVDPRFNHETRSSKFLGDMKEIAENRIRLVVKRIMELDPSVGIQASSTIDSEREDNDNIDQFIELEVARNATETRRRTID</sequence>
<dbReference type="OrthoDB" id="7764887at2759"/>
<comment type="caution">
    <text evidence="1">The sequence shown here is derived from an EMBL/GenBank/DDBJ whole genome shotgun (WGS) entry which is preliminary data.</text>
</comment>
<protein>
    <submittedName>
        <fullName evidence="1">Uncharacterized protein</fullName>
    </submittedName>
</protein>
<dbReference type="InterPro" id="IPR012337">
    <property type="entry name" value="RNaseH-like_sf"/>
</dbReference>
<keyword evidence="2" id="KW-1185">Reference proteome</keyword>
<organism evidence="1 2">
    <name type="scientific">Pseudolycoriella hygida</name>
    <dbReference type="NCBI Taxonomy" id="35572"/>
    <lineage>
        <taxon>Eukaryota</taxon>
        <taxon>Metazoa</taxon>
        <taxon>Ecdysozoa</taxon>
        <taxon>Arthropoda</taxon>
        <taxon>Hexapoda</taxon>
        <taxon>Insecta</taxon>
        <taxon>Pterygota</taxon>
        <taxon>Neoptera</taxon>
        <taxon>Endopterygota</taxon>
        <taxon>Diptera</taxon>
        <taxon>Nematocera</taxon>
        <taxon>Sciaroidea</taxon>
        <taxon>Sciaridae</taxon>
        <taxon>Pseudolycoriella</taxon>
    </lineage>
</organism>
<dbReference type="EMBL" id="WJQU01000001">
    <property type="protein sequence ID" value="KAJ6648991.1"/>
    <property type="molecule type" value="Genomic_DNA"/>
</dbReference>
<dbReference type="AlphaFoldDB" id="A0A9Q0NGA2"/>
<evidence type="ECO:0000313" key="1">
    <source>
        <dbReference type="EMBL" id="KAJ6648991.1"/>
    </source>
</evidence>
<proteinExistence type="predicted"/>
<gene>
    <name evidence="1" type="ORF">Bhyg_04223</name>
</gene>
<dbReference type="Proteomes" id="UP001151699">
    <property type="component" value="Chromosome A"/>
</dbReference>